<evidence type="ECO:0000259" key="3">
    <source>
        <dbReference type="Pfam" id="PF01959"/>
    </source>
</evidence>
<evidence type="ECO:0008006" key="7">
    <source>
        <dbReference type="Google" id="ProtNLM"/>
    </source>
</evidence>
<dbReference type="InterPro" id="IPR056179">
    <property type="entry name" value="DHQS_C"/>
</dbReference>
<keyword evidence="2" id="KW-0057">Aromatic amino acid biosynthesis</keyword>
<dbReference type="InterPro" id="IPR002812">
    <property type="entry name" value="DHQS"/>
</dbReference>
<dbReference type="GO" id="GO:0008652">
    <property type="term" value="P:amino acid biosynthetic process"/>
    <property type="evidence" value="ECO:0007669"/>
    <property type="project" value="UniProtKB-KW"/>
</dbReference>
<evidence type="ECO:0000256" key="2">
    <source>
        <dbReference type="ARBA" id="ARBA00023141"/>
    </source>
</evidence>
<evidence type="ECO:0000313" key="5">
    <source>
        <dbReference type="EMBL" id="KAK9867347.1"/>
    </source>
</evidence>
<name>A0AAW1TFL0_9CHLO</name>
<evidence type="ECO:0000313" key="6">
    <source>
        <dbReference type="Proteomes" id="UP001485043"/>
    </source>
</evidence>
<evidence type="ECO:0000256" key="1">
    <source>
        <dbReference type="ARBA" id="ARBA00022605"/>
    </source>
</evidence>
<organism evidence="5 6">
    <name type="scientific">Apatococcus fuscideae</name>
    <dbReference type="NCBI Taxonomy" id="2026836"/>
    <lineage>
        <taxon>Eukaryota</taxon>
        <taxon>Viridiplantae</taxon>
        <taxon>Chlorophyta</taxon>
        <taxon>core chlorophytes</taxon>
        <taxon>Trebouxiophyceae</taxon>
        <taxon>Chlorellales</taxon>
        <taxon>Chlorellaceae</taxon>
        <taxon>Apatococcus</taxon>
    </lineage>
</organism>
<dbReference type="EMBL" id="JALJOV010000093">
    <property type="protein sequence ID" value="KAK9867347.1"/>
    <property type="molecule type" value="Genomic_DNA"/>
</dbReference>
<dbReference type="GO" id="GO:0009073">
    <property type="term" value="P:aromatic amino acid family biosynthetic process"/>
    <property type="evidence" value="ECO:0007669"/>
    <property type="project" value="UniProtKB-KW"/>
</dbReference>
<feature type="domain" description="3-dehydroquinate synthase N-terminal" evidence="3">
    <location>
        <begin position="67"/>
        <end position="219"/>
    </location>
</feature>
<keyword evidence="1" id="KW-0028">Amino-acid biosynthesis</keyword>
<comment type="caution">
    <text evidence="5">The sequence shown here is derived from an EMBL/GenBank/DDBJ whole genome shotgun (WGS) entry which is preliminary data.</text>
</comment>
<reference evidence="5 6" key="1">
    <citation type="journal article" date="2024" name="Nat. Commun.">
        <title>Phylogenomics reveals the evolutionary origins of lichenization in chlorophyte algae.</title>
        <authorList>
            <person name="Puginier C."/>
            <person name="Libourel C."/>
            <person name="Otte J."/>
            <person name="Skaloud P."/>
            <person name="Haon M."/>
            <person name="Grisel S."/>
            <person name="Petersen M."/>
            <person name="Berrin J.G."/>
            <person name="Delaux P.M."/>
            <person name="Dal Grande F."/>
            <person name="Keller J."/>
        </authorList>
    </citation>
    <scope>NUCLEOTIDE SEQUENCE [LARGE SCALE GENOMIC DNA]</scope>
    <source>
        <strain evidence="5 6">SAG 2523</strain>
    </source>
</reference>
<dbReference type="GO" id="GO:0003856">
    <property type="term" value="F:3-dehydroquinate synthase activity"/>
    <property type="evidence" value="ECO:0007669"/>
    <property type="project" value="InterPro"/>
</dbReference>
<gene>
    <name evidence="5" type="ORF">WJX84_007862</name>
</gene>
<accession>A0AAW1TFL0</accession>
<sequence length="421" mass="45559">MFCSCYSLKGEPRRPSLRTHGAVDLRLGVAKGRTQGISLSKAQRFSLSSNSRSTFPICLSTQPHAEKLLWIETSEQGVFTSAIESGLQNFLFRPQYAKLAEDWRKVAQLKALFVKDNAIVDSETKQVASVLKVASADDLKTAQLRQDHQGLVILAATDWRMIPAENLVAAFQESGAQLMAESDSAEDGKAMLEALEAGVAGIVLRTNDPSQVRKLAAYVKQRNAAAAPRLPFSIGTVVRVQPAGMADRVCVDTCSILQPGEGLMVGSFARALFLVHSECAESQYIASRPFRINAGPVHAYISGSIGKTAYLSELVSGSEVTVVDPSGHTRQALVGRCKIEKRPMVLVEAQTEDGLRHSLLLQNAETGPVGGLPEQAPPGSRAREFEALPVTELKIGDRVFVWQQAGARHTGISIQESILER</sequence>
<dbReference type="GO" id="GO:0016491">
    <property type="term" value="F:oxidoreductase activity"/>
    <property type="evidence" value="ECO:0007669"/>
    <property type="project" value="InterPro"/>
</dbReference>
<dbReference type="InterPro" id="IPR030960">
    <property type="entry name" value="DHQS/DOIS_N"/>
</dbReference>
<feature type="domain" description="3-dehydroquinate synthase C-terminal" evidence="4">
    <location>
        <begin position="236"/>
        <end position="421"/>
    </location>
</feature>
<evidence type="ECO:0000259" key="4">
    <source>
        <dbReference type="Pfam" id="PF26558"/>
    </source>
</evidence>
<keyword evidence="6" id="KW-1185">Reference proteome</keyword>
<dbReference type="Pfam" id="PF01959">
    <property type="entry name" value="DHQS"/>
    <property type="match status" value="1"/>
</dbReference>
<proteinExistence type="predicted"/>
<dbReference type="AlphaFoldDB" id="A0AAW1TFL0"/>
<dbReference type="PIRSF" id="PIRSF006655">
    <property type="entry name" value="DHQ_synth"/>
    <property type="match status" value="1"/>
</dbReference>
<protein>
    <recommendedName>
        <fullName evidence="7">3-dehydroquinate synthase</fullName>
    </recommendedName>
</protein>
<dbReference type="Proteomes" id="UP001485043">
    <property type="component" value="Unassembled WGS sequence"/>
</dbReference>
<dbReference type="Pfam" id="PF26558">
    <property type="entry name" value="DHQS_2nd"/>
    <property type="match status" value="1"/>
</dbReference>
<dbReference type="PANTHER" id="PTHR33563:SF1">
    <property type="entry name" value="3-DEHYDROQUINATE SYNTHASE"/>
    <property type="match status" value="1"/>
</dbReference>
<dbReference type="PANTHER" id="PTHR33563">
    <property type="match status" value="1"/>
</dbReference>